<dbReference type="InterPro" id="IPR029063">
    <property type="entry name" value="SAM-dependent_MTases_sf"/>
</dbReference>
<keyword evidence="6" id="KW-1185">Reference proteome</keyword>
<dbReference type="Pfam" id="PF08241">
    <property type="entry name" value="Methyltransf_11"/>
    <property type="match status" value="1"/>
</dbReference>
<evidence type="ECO:0000313" key="6">
    <source>
        <dbReference type="Proteomes" id="UP000053477"/>
    </source>
</evidence>
<dbReference type="STRING" id="27342.A0A0H2RVT8"/>
<dbReference type="GO" id="GO:0008757">
    <property type="term" value="F:S-adenosylmethionine-dependent methyltransferase activity"/>
    <property type="evidence" value="ECO:0007669"/>
    <property type="project" value="InterPro"/>
</dbReference>
<protein>
    <submittedName>
        <fullName evidence="5">S-adenosyl-L-methionine-dependent methyltransferase</fullName>
    </submittedName>
</protein>
<dbReference type="InterPro" id="IPR013216">
    <property type="entry name" value="Methyltransf_11"/>
</dbReference>
<evidence type="ECO:0000259" key="4">
    <source>
        <dbReference type="Pfam" id="PF08241"/>
    </source>
</evidence>
<evidence type="ECO:0000256" key="3">
    <source>
        <dbReference type="ARBA" id="ARBA00022679"/>
    </source>
</evidence>
<sequence length="275" mass="31288">MQSRVHPQAQNGFSTSTSDFYDKVRPSYPPDALSFIRKAVGEKAELNVVEIACGTGLFTRALLGHPEWSPFVKALRAIEPSEGMRSTFAKVVHDERVTLTEGTFDHTGVGDHWANVIVIAQAFHWCMDHQAAMLEFARILKPDGVVACIWNTEDRINVPWIGQLYDASAVYDVNRKIHTNDYQTRDVYKVSAYEEYFAEPVRETFSSVQHGTLESVTDRTMSWSPFAIQSAEEQKVARANIQEILRRGDGMKWVDKEQGIFEHPYETLVILMCRK</sequence>
<dbReference type="OrthoDB" id="66144at2759"/>
<dbReference type="PANTHER" id="PTHR44942:SF4">
    <property type="entry name" value="METHYLTRANSFERASE TYPE 11 DOMAIN-CONTAINING PROTEIN"/>
    <property type="match status" value="1"/>
</dbReference>
<name>A0A0H2RVT8_9AGAM</name>
<dbReference type="CDD" id="cd02440">
    <property type="entry name" value="AdoMet_MTases"/>
    <property type="match status" value="1"/>
</dbReference>
<dbReference type="Gene3D" id="3.40.50.150">
    <property type="entry name" value="Vaccinia Virus protein VP39"/>
    <property type="match status" value="1"/>
</dbReference>
<reference evidence="5 6" key="1">
    <citation type="submission" date="2015-04" db="EMBL/GenBank/DDBJ databases">
        <title>Complete genome sequence of Schizopora paradoxa KUC8140, a cosmopolitan wood degrader in East Asia.</title>
        <authorList>
            <consortium name="DOE Joint Genome Institute"/>
            <person name="Min B."/>
            <person name="Park H."/>
            <person name="Jang Y."/>
            <person name="Kim J.-J."/>
            <person name="Kim K.H."/>
            <person name="Pangilinan J."/>
            <person name="Lipzen A."/>
            <person name="Riley R."/>
            <person name="Grigoriev I.V."/>
            <person name="Spatafora J.W."/>
            <person name="Choi I.-G."/>
        </authorList>
    </citation>
    <scope>NUCLEOTIDE SEQUENCE [LARGE SCALE GENOMIC DNA]</scope>
    <source>
        <strain evidence="5 6">KUC8140</strain>
    </source>
</reference>
<evidence type="ECO:0000256" key="2">
    <source>
        <dbReference type="ARBA" id="ARBA00022603"/>
    </source>
</evidence>
<evidence type="ECO:0000256" key="1">
    <source>
        <dbReference type="ARBA" id="ARBA00008361"/>
    </source>
</evidence>
<evidence type="ECO:0000313" key="5">
    <source>
        <dbReference type="EMBL" id="KLO13548.1"/>
    </source>
</evidence>
<dbReference type="AlphaFoldDB" id="A0A0H2RVT8"/>
<keyword evidence="2 5" id="KW-0489">Methyltransferase</keyword>
<dbReference type="Proteomes" id="UP000053477">
    <property type="component" value="Unassembled WGS sequence"/>
</dbReference>
<dbReference type="PANTHER" id="PTHR44942">
    <property type="entry name" value="METHYLTRANSF_11 DOMAIN-CONTAINING PROTEIN"/>
    <property type="match status" value="1"/>
</dbReference>
<dbReference type="InterPro" id="IPR051052">
    <property type="entry name" value="Diverse_substrate_MTase"/>
</dbReference>
<dbReference type="InParanoid" id="A0A0H2RVT8"/>
<dbReference type="EMBL" id="KQ085958">
    <property type="protein sequence ID" value="KLO13548.1"/>
    <property type="molecule type" value="Genomic_DNA"/>
</dbReference>
<dbReference type="FunCoup" id="A0A0H2RVT8">
    <property type="interactions" value="207"/>
</dbReference>
<accession>A0A0H2RVT8</accession>
<keyword evidence="3 5" id="KW-0808">Transferase</keyword>
<proteinExistence type="inferred from homology"/>
<dbReference type="GO" id="GO:0032259">
    <property type="term" value="P:methylation"/>
    <property type="evidence" value="ECO:0007669"/>
    <property type="project" value="UniProtKB-KW"/>
</dbReference>
<comment type="similarity">
    <text evidence="1">Belongs to the methyltransferase superfamily.</text>
</comment>
<feature type="domain" description="Methyltransferase type 11" evidence="4">
    <location>
        <begin position="50"/>
        <end position="148"/>
    </location>
</feature>
<dbReference type="SUPFAM" id="SSF53335">
    <property type="entry name" value="S-adenosyl-L-methionine-dependent methyltransferases"/>
    <property type="match status" value="1"/>
</dbReference>
<gene>
    <name evidence="5" type="ORF">SCHPADRAFT_874028</name>
</gene>
<organism evidence="5 6">
    <name type="scientific">Schizopora paradoxa</name>
    <dbReference type="NCBI Taxonomy" id="27342"/>
    <lineage>
        <taxon>Eukaryota</taxon>
        <taxon>Fungi</taxon>
        <taxon>Dikarya</taxon>
        <taxon>Basidiomycota</taxon>
        <taxon>Agaricomycotina</taxon>
        <taxon>Agaricomycetes</taxon>
        <taxon>Hymenochaetales</taxon>
        <taxon>Schizoporaceae</taxon>
        <taxon>Schizopora</taxon>
    </lineage>
</organism>